<feature type="domain" description="Phosphodiester glycosidase" evidence="1">
    <location>
        <begin position="208"/>
        <end position="331"/>
    </location>
</feature>
<reference evidence="2 3" key="1">
    <citation type="submission" date="2020-03" db="EMBL/GenBank/DDBJ databases">
        <title>Screen low temperature-resistant strains for efficient degradation of petroleum hydrocarbons under the low temperature.</title>
        <authorList>
            <person name="Wang Y."/>
            <person name="Chen J."/>
        </authorList>
    </citation>
    <scope>NUCLEOTIDE SEQUENCE [LARGE SCALE GENOMIC DNA]</scope>
    <source>
        <strain evidence="2 3">KB1</strain>
    </source>
</reference>
<name>A0A6G9D324_RHOER</name>
<gene>
    <name evidence="2" type="ORF">G9444_6249</name>
</gene>
<dbReference type="InterPro" id="IPR018711">
    <property type="entry name" value="NAGPA"/>
</dbReference>
<evidence type="ECO:0000313" key="2">
    <source>
        <dbReference type="EMBL" id="QIP43492.1"/>
    </source>
</evidence>
<dbReference type="EMBL" id="CP050124">
    <property type="protein sequence ID" value="QIP43492.1"/>
    <property type="molecule type" value="Genomic_DNA"/>
</dbReference>
<dbReference type="RefSeq" id="WP_030537362.1">
    <property type="nucleotide sequence ID" value="NZ_AP018733.1"/>
</dbReference>
<evidence type="ECO:0000313" key="3">
    <source>
        <dbReference type="Proteomes" id="UP000502345"/>
    </source>
</evidence>
<evidence type="ECO:0000259" key="1">
    <source>
        <dbReference type="Pfam" id="PF09992"/>
    </source>
</evidence>
<accession>A0A6G9D324</accession>
<proteinExistence type="predicted"/>
<sequence length="406" mass="42404">MLAPTRPTPPDHSDDRQISRREVKIWKLLAAAALVVLTLASVSYARALLTPGYATWNDKTSSWIRDHGGGPVLNAYENWRYASPPSDTPPDLSGFTSATAIAGGTPTSFATLPVLPTVTGSPAPTWTPGRTGADGTPVAYISHYQPDPAHRSAVAGVAIVSGSATVAHLVDGTSQPRTDGNAAASVPGSEVPNLVAAFNSGWKMKDLAGGYFSNGVARQDLQNGQASAVVDDSGHLSVIDWSSGAAVDPHIVAVRQNLPLIVDHGSIAAGVHSNADSRWGSAKNQLQYTERSALGTTANGDLVYVAASRVDLSTLAQALVDAGAVTGMELDIHTGLTEFNSWTVDHTGTLTPTTILPGVQNRPDRYLAPDQRDFFYLTLTTPTPNQQWAAADTASTPPSVVDAAGI</sequence>
<dbReference type="Pfam" id="PF09992">
    <property type="entry name" value="NAGPA"/>
    <property type="match status" value="1"/>
</dbReference>
<dbReference type="AlphaFoldDB" id="A0A6G9D324"/>
<organism evidence="2 3">
    <name type="scientific">Rhodococcus erythropolis</name>
    <name type="common">Arthrobacter picolinophilus</name>
    <dbReference type="NCBI Taxonomy" id="1833"/>
    <lineage>
        <taxon>Bacteria</taxon>
        <taxon>Bacillati</taxon>
        <taxon>Actinomycetota</taxon>
        <taxon>Actinomycetes</taxon>
        <taxon>Mycobacteriales</taxon>
        <taxon>Nocardiaceae</taxon>
        <taxon>Rhodococcus</taxon>
        <taxon>Rhodococcus erythropolis group</taxon>
    </lineage>
</organism>
<protein>
    <recommendedName>
        <fullName evidence="1">Phosphodiester glycosidase domain-containing protein</fullName>
    </recommendedName>
</protein>
<dbReference type="Proteomes" id="UP000502345">
    <property type="component" value="Chromosome"/>
</dbReference>